<dbReference type="InterPro" id="IPR036286">
    <property type="entry name" value="LexA/Signal_pep-like_sf"/>
</dbReference>
<reference evidence="2 3" key="1">
    <citation type="submission" date="2020-04" db="EMBL/GenBank/DDBJ databases">
        <title>Luteolibacter sp. G-1-1-1 isolated from soil.</title>
        <authorList>
            <person name="Dahal R.H."/>
        </authorList>
    </citation>
    <scope>NUCLEOTIDE SEQUENCE [LARGE SCALE GENOMIC DNA]</scope>
    <source>
        <strain evidence="2 3">G-1-1-1</strain>
    </source>
</reference>
<gene>
    <name evidence="2" type="ORF">HHL09_26060</name>
</gene>
<dbReference type="EMBL" id="CP051774">
    <property type="protein sequence ID" value="QJE99096.1"/>
    <property type="molecule type" value="Genomic_DNA"/>
</dbReference>
<dbReference type="InterPro" id="IPR039418">
    <property type="entry name" value="LexA-like"/>
</dbReference>
<dbReference type="KEGG" id="luo:HHL09_26060"/>
<evidence type="ECO:0000259" key="1">
    <source>
        <dbReference type="Pfam" id="PF00717"/>
    </source>
</evidence>
<proteinExistence type="predicted"/>
<feature type="domain" description="Peptidase S24/S26A/S26B/S26C" evidence="1">
    <location>
        <begin position="152"/>
        <end position="232"/>
    </location>
</feature>
<name>A0A858RNT1_9BACT</name>
<sequence>MQPSKDEIKAWLKNTQRSREWLASQFGDTKKKTVDNWLSSNQDIPIGILTSIGRMMDDDRRSEDVRIREVPGDQQIFSIQVDLQTFRTYNRAAVAQRLTLEEWVIKTCDEEVVRMTPGEEKKIVPMIVAEAPAALTNYGTRRTGGGHWIDLVGGVAAGAPISSHIVEAPVEVEKEYPEGCYALRVFGDSMARKIPDGSIVVVQPWDRARTPKKGTIVVYSDASGSTLKEFGYRKAKAGEDADAMGNVPALRSLNPLYKEVQTMEGGRIDAVLVEVV</sequence>
<dbReference type="InterPro" id="IPR015927">
    <property type="entry name" value="Peptidase_S24_S26A/B/C"/>
</dbReference>
<keyword evidence="3" id="KW-1185">Reference proteome</keyword>
<evidence type="ECO:0000313" key="2">
    <source>
        <dbReference type="EMBL" id="QJE99096.1"/>
    </source>
</evidence>
<dbReference type="SUPFAM" id="SSF51306">
    <property type="entry name" value="LexA/Signal peptidase"/>
    <property type="match status" value="1"/>
</dbReference>
<dbReference type="AlphaFoldDB" id="A0A858RNT1"/>
<accession>A0A858RNT1</accession>
<protein>
    <submittedName>
        <fullName evidence="2">S24 family peptidase</fullName>
    </submittedName>
</protein>
<dbReference type="Gene3D" id="2.10.109.10">
    <property type="entry name" value="Umud Fragment, subunit A"/>
    <property type="match status" value="1"/>
</dbReference>
<evidence type="ECO:0000313" key="3">
    <source>
        <dbReference type="Proteomes" id="UP000501812"/>
    </source>
</evidence>
<dbReference type="CDD" id="cd06529">
    <property type="entry name" value="S24_LexA-like"/>
    <property type="match status" value="1"/>
</dbReference>
<dbReference type="Proteomes" id="UP000501812">
    <property type="component" value="Chromosome"/>
</dbReference>
<dbReference type="Pfam" id="PF00717">
    <property type="entry name" value="Peptidase_S24"/>
    <property type="match status" value="1"/>
</dbReference>
<dbReference type="RefSeq" id="WP_169457582.1">
    <property type="nucleotide sequence ID" value="NZ_CP051774.1"/>
</dbReference>
<organism evidence="2 3">
    <name type="scientific">Luteolibacter luteus</name>
    <dbReference type="NCBI Taxonomy" id="2728835"/>
    <lineage>
        <taxon>Bacteria</taxon>
        <taxon>Pseudomonadati</taxon>
        <taxon>Verrucomicrobiota</taxon>
        <taxon>Verrucomicrobiia</taxon>
        <taxon>Verrucomicrobiales</taxon>
        <taxon>Verrucomicrobiaceae</taxon>
        <taxon>Luteolibacter</taxon>
    </lineage>
</organism>